<organism evidence="1 2">
    <name type="scientific">Pseudomonas putida ND6</name>
    <dbReference type="NCBI Taxonomy" id="231023"/>
    <lineage>
        <taxon>Bacteria</taxon>
        <taxon>Pseudomonadati</taxon>
        <taxon>Pseudomonadota</taxon>
        <taxon>Gammaproteobacteria</taxon>
        <taxon>Pseudomonadales</taxon>
        <taxon>Pseudomonadaceae</taxon>
        <taxon>Pseudomonas</taxon>
    </lineage>
</organism>
<dbReference type="KEGG" id="ppi:YSA_09787"/>
<protein>
    <submittedName>
        <fullName evidence="1">Uncharacterized protein</fullName>
    </submittedName>
</protein>
<evidence type="ECO:0000313" key="2">
    <source>
        <dbReference type="Proteomes" id="UP000005268"/>
    </source>
</evidence>
<proteinExistence type="predicted"/>
<dbReference type="AlphaFoldDB" id="I3V2W2"/>
<accession>I3V2W2</accession>
<dbReference type="Proteomes" id="UP000005268">
    <property type="component" value="Chromosome"/>
</dbReference>
<name>I3V2W2_PSEPU</name>
<dbReference type="EMBL" id="CP003588">
    <property type="protein sequence ID" value="AFK72083.1"/>
    <property type="molecule type" value="Genomic_DNA"/>
</dbReference>
<sequence length="59" mass="6663">MPINIFFIYNDIEITRSSFNACRTTSLLISCTTANSVDAQRETCRALRPGHEYTAFSQS</sequence>
<gene>
    <name evidence="1" type="ORF">YSA_09787</name>
</gene>
<reference evidence="1 2" key="1">
    <citation type="journal article" date="2012" name="J. Bacteriol.">
        <title>Complete Genome Sequence of the Naphthalene-Degrading Pseudomonas putida Strain ND6.</title>
        <authorList>
            <person name="Li S."/>
            <person name="Zhao H."/>
            <person name="Li Y."/>
            <person name="Niu S."/>
            <person name="Cai B."/>
        </authorList>
    </citation>
    <scope>NUCLEOTIDE SEQUENCE [LARGE SCALE GENOMIC DNA]</scope>
    <source>
        <strain evidence="1 2">ND6</strain>
    </source>
</reference>
<evidence type="ECO:0000313" key="1">
    <source>
        <dbReference type="EMBL" id="AFK72083.1"/>
    </source>
</evidence>
<dbReference type="HOGENOM" id="CLU_2957214_0_0_6"/>